<comment type="subcellular location">
    <subcellularLocation>
        <location evidence="1">Membrane</location>
        <topology evidence="1">Multi-pass membrane protein</topology>
    </subcellularLocation>
</comment>
<feature type="transmembrane region" description="Helical" evidence="7">
    <location>
        <begin position="449"/>
        <end position="468"/>
    </location>
</feature>
<feature type="domain" description="Major facilitator superfamily (MFS) profile" evidence="8">
    <location>
        <begin position="123"/>
        <end position="572"/>
    </location>
</feature>
<dbReference type="HOGENOM" id="CLU_001265_30_13_1"/>
<dbReference type="InterPro" id="IPR050360">
    <property type="entry name" value="MFS_Sugar_Transporters"/>
</dbReference>
<feature type="transmembrane region" description="Helical" evidence="7">
    <location>
        <begin position="168"/>
        <end position="186"/>
    </location>
</feature>
<dbReference type="InterPro" id="IPR011051">
    <property type="entry name" value="RmlC_Cupin_sf"/>
</dbReference>
<evidence type="ECO:0000256" key="6">
    <source>
        <dbReference type="ARBA" id="ARBA00023136"/>
    </source>
</evidence>
<accession>A0A0D2IN91</accession>
<evidence type="ECO:0000256" key="4">
    <source>
        <dbReference type="ARBA" id="ARBA00022692"/>
    </source>
</evidence>
<dbReference type="InterPro" id="IPR047263">
    <property type="entry name" value="HNL-like_cupin"/>
</dbReference>
<proteinExistence type="inferred from homology"/>
<dbReference type="PANTHER" id="PTHR48022">
    <property type="entry name" value="PLASTIDIC GLUCOSE TRANSPORTER 4"/>
    <property type="match status" value="1"/>
</dbReference>
<dbReference type="PRINTS" id="PR00171">
    <property type="entry name" value="SUGRTRNSPORT"/>
</dbReference>
<dbReference type="InterPro" id="IPR036259">
    <property type="entry name" value="MFS_trans_sf"/>
</dbReference>
<dbReference type="InterPro" id="IPR005828">
    <property type="entry name" value="MFS_sugar_transport-like"/>
</dbReference>
<evidence type="ECO:0000256" key="1">
    <source>
        <dbReference type="ARBA" id="ARBA00004141"/>
    </source>
</evidence>
<evidence type="ECO:0000256" key="2">
    <source>
        <dbReference type="ARBA" id="ARBA00010992"/>
    </source>
</evidence>
<dbReference type="PANTHER" id="PTHR48022:SF11">
    <property type="entry name" value="MONOSACCHARIDE TRANSPORTER (HXT8), PUTATIVE (AFU_ORTHOLOGUE AFUA_2G08120)-RELATED"/>
    <property type="match status" value="1"/>
</dbReference>
<comment type="similarity">
    <text evidence="2">Belongs to the major facilitator superfamily. Sugar transporter (TC 2.A.1.1) family.</text>
</comment>
<feature type="transmembrane region" description="Helical" evidence="7">
    <location>
        <begin position="285"/>
        <end position="305"/>
    </location>
</feature>
<dbReference type="Pfam" id="PF07883">
    <property type="entry name" value="Cupin_2"/>
    <property type="match status" value="1"/>
</dbReference>
<dbReference type="GeneID" id="27694776"/>
<dbReference type="InterPro" id="IPR020846">
    <property type="entry name" value="MFS_dom"/>
</dbReference>
<dbReference type="PROSITE" id="PS00216">
    <property type="entry name" value="SUGAR_TRANSPORT_1"/>
    <property type="match status" value="1"/>
</dbReference>
<feature type="transmembrane region" description="Helical" evidence="7">
    <location>
        <begin position="488"/>
        <end position="506"/>
    </location>
</feature>
<dbReference type="VEuPathDB" id="FungiDB:Z519_01848"/>
<dbReference type="PROSITE" id="PS00217">
    <property type="entry name" value="SUGAR_TRANSPORT_2"/>
    <property type="match status" value="1"/>
</dbReference>
<dbReference type="PROSITE" id="PS50850">
    <property type="entry name" value="MFS"/>
    <property type="match status" value="1"/>
</dbReference>
<organism evidence="9 10">
    <name type="scientific">Cladophialophora bantiana (strain ATCC 10958 / CBS 173.52 / CDC B-1940 / NIH 8579)</name>
    <name type="common">Xylohypha bantiana</name>
    <dbReference type="NCBI Taxonomy" id="1442370"/>
    <lineage>
        <taxon>Eukaryota</taxon>
        <taxon>Fungi</taxon>
        <taxon>Dikarya</taxon>
        <taxon>Ascomycota</taxon>
        <taxon>Pezizomycotina</taxon>
        <taxon>Eurotiomycetes</taxon>
        <taxon>Chaetothyriomycetidae</taxon>
        <taxon>Chaetothyriales</taxon>
        <taxon>Herpotrichiellaceae</taxon>
        <taxon>Cladophialophora</taxon>
    </lineage>
</organism>
<gene>
    <name evidence="9" type="ORF">Z519_01848</name>
</gene>
<dbReference type="Gene3D" id="1.20.1250.20">
    <property type="entry name" value="MFS general substrate transporter like domains"/>
    <property type="match status" value="1"/>
</dbReference>
<dbReference type="InterPro" id="IPR013096">
    <property type="entry name" value="Cupin_2"/>
</dbReference>
<dbReference type="InterPro" id="IPR014710">
    <property type="entry name" value="RmlC-like_jellyroll"/>
</dbReference>
<evidence type="ECO:0000313" key="10">
    <source>
        <dbReference type="Proteomes" id="UP000053789"/>
    </source>
</evidence>
<evidence type="ECO:0000256" key="3">
    <source>
        <dbReference type="ARBA" id="ARBA00022448"/>
    </source>
</evidence>
<keyword evidence="4 7" id="KW-0812">Transmembrane</keyword>
<dbReference type="OrthoDB" id="6133115at2759"/>
<dbReference type="GO" id="GO:0005351">
    <property type="term" value="F:carbohydrate:proton symporter activity"/>
    <property type="evidence" value="ECO:0007669"/>
    <property type="project" value="TreeGrafter"/>
</dbReference>
<dbReference type="EMBL" id="KN846981">
    <property type="protein sequence ID" value="KIW98264.1"/>
    <property type="molecule type" value="Genomic_DNA"/>
</dbReference>
<dbReference type="RefSeq" id="XP_016624933.1">
    <property type="nucleotide sequence ID" value="XM_016759605.1"/>
</dbReference>
<keyword evidence="6 7" id="KW-0472">Membrane</keyword>
<dbReference type="SUPFAM" id="SSF51182">
    <property type="entry name" value="RmlC-like cupins"/>
    <property type="match status" value="1"/>
</dbReference>
<dbReference type="CDD" id="cd02233">
    <property type="entry name" value="cupin_HNL-like"/>
    <property type="match status" value="1"/>
</dbReference>
<dbReference type="FunFam" id="1.20.1250.20:FF:000134">
    <property type="entry name" value="MFS sugar transporter protein"/>
    <property type="match status" value="1"/>
</dbReference>
<dbReference type="SUPFAM" id="SSF103473">
    <property type="entry name" value="MFS general substrate transporter"/>
    <property type="match status" value="1"/>
</dbReference>
<dbReference type="Gene3D" id="2.60.120.10">
    <property type="entry name" value="Jelly Rolls"/>
    <property type="match status" value="1"/>
</dbReference>
<feature type="transmembrane region" description="Helical" evidence="7">
    <location>
        <begin position="246"/>
        <end position="265"/>
    </location>
</feature>
<dbReference type="Pfam" id="PF00083">
    <property type="entry name" value="Sugar_tr"/>
    <property type="match status" value="1"/>
</dbReference>
<evidence type="ECO:0000256" key="7">
    <source>
        <dbReference type="SAM" id="Phobius"/>
    </source>
</evidence>
<feature type="transmembrane region" description="Helical" evidence="7">
    <location>
        <begin position="193"/>
        <end position="212"/>
    </location>
</feature>
<keyword evidence="10" id="KW-1185">Reference proteome</keyword>
<dbReference type="AlphaFoldDB" id="A0A0D2IN91"/>
<name>A0A0D2IN91_CLAB1</name>
<sequence>MAAAGITQKTRDTTVETPTAIISRHGRTAENSMPAKVLGFFSGEVWVDLILRSDQVTIGLVNFLPTGRTNWHRHEKGQILKVVGGAGWLCDQGQRPRRIATGDVIYCPPGVVHWHGAGDGTYMIHEATSFGATEWYDEDSGLTTSIIAYPEFTGYFKFKSSTLGALGSVYYAGIAIGAATIAYFADKFGRRRVVQISCAISVIGAALQTAAVNLPMLLVGRVIGGIACGIIWSLCPMYLSELSPPHLRGTVGCLYSITLNVGYAGSEWMGLGFSYLHGGQVKWRIFLGLQIVCAVLMCLGSFTVCESPRWLIAQKRDDEAVRVLERLHQGKQQSLADEREHNRIPFYRREFNQIQAQIRFEQESPQVGIVAAMERPSYRKRIYIIVFFFVFQQLTAVNGLQNYQVILYRTLGLEGKMLLILVGVWGTTSLIMAIPCMYFLDRWGRRPNFFISMSIILVSTIMLIVFWARYEKDHNTNHTLGSLALWSMFMWLVGYGWVMNAFGYTYTPEILPMEIRATGMALGYAAKTVTTIWVVQVTPIAIRNISWRFFIIFLICDAFYLVVFYIFFPETANVPLEEVAALFGDNVVVKLDDAEKIPGQIEDEIECANHNENPGATQYKSIVVDHVEVLK</sequence>
<dbReference type="Proteomes" id="UP000053789">
    <property type="component" value="Unassembled WGS sequence"/>
</dbReference>
<reference evidence="9" key="1">
    <citation type="submission" date="2015-01" db="EMBL/GenBank/DDBJ databases">
        <title>The Genome Sequence of Cladophialophora bantiana CBS 173.52.</title>
        <authorList>
            <consortium name="The Broad Institute Genomics Platform"/>
            <person name="Cuomo C."/>
            <person name="de Hoog S."/>
            <person name="Gorbushina A."/>
            <person name="Stielow B."/>
            <person name="Teixiera M."/>
            <person name="Abouelleil A."/>
            <person name="Chapman S.B."/>
            <person name="Priest M."/>
            <person name="Young S.K."/>
            <person name="Wortman J."/>
            <person name="Nusbaum C."/>
            <person name="Birren B."/>
        </authorList>
    </citation>
    <scope>NUCLEOTIDE SEQUENCE [LARGE SCALE GENOMIC DNA]</scope>
    <source>
        <strain evidence="9">CBS 173.52</strain>
    </source>
</reference>
<evidence type="ECO:0000256" key="5">
    <source>
        <dbReference type="ARBA" id="ARBA00022989"/>
    </source>
</evidence>
<dbReference type="GO" id="GO:0016020">
    <property type="term" value="C:membrane"/>
    <property type="evidence" value="ECO:0007669"/>
    <property type="project" value="UniProtKB-SubCell"/>
</dbReference>
<feature type="transmembrane region" description="Helical" evidence="7">
    <location>
        <begin position="382"/>
        <end position="400"/>
    </location>
</feature>
<keyword evidence="3" id="KW-0813">Transport</keyword>
<dbReference type="InterPro" id="IPR005829">
    <property type="entry name" value="Sugar_transporter_CS"/>
</dbReference>
<evidence type="ECO:0000259" key="8">
    <source>
        <dbReference type="PROSITE" id="PS50850"/>
    </source>
</evidence>
<feature type="transmembrane region" description="Helical" evidence="7">
    <location>
        <begin position="420"/>
        <end position="440"/>
    </location>
</feature>
<feature type="transmembrane region" description="Helical" evidence="7">
    <location>
        <begin position="218"/>
        <end position="239"/>
    </location>
</feature>
<protein>
    <recommendedName>
        <fullName evidence="8">Major facilitator superfamily (MFS) profile domain-containing protein</fullName>
    </recommendedName>
</protein>
<evidence type="ECO:0000313" key="9">
    <source>
        <dbReference type="EMBL" id="KIW98264.1"/>
    </source>
</evidence>
<feature type="transmembrane region" description="Helical" evidence="7">
    <location>
        <begin position="549"/>
        <end position="568"/>
    </location>
</feature>
<keyword evidence="5 7" id="KW-1133">Transmembrane helix</keyword>
<dbReference type="InterPro" id="IPR003663">
    <property type="entry name" value="Sugar/inositol_transpt"/>
</dbReference>